<comment type="caution">
    <text evidence="1">The sequence shown here is derived from an EMBL/GenBank/DDBJ whole genome shotgun (WGS) entry which is preliminary data.</text>
</comment>
<dbReference type="InterPro" id="IPR015943">
    <property type="entry name" value="WD40/YVTN_repeat-like_dom_sf"/>
</dbReference>
<organism evidence="1 2">
    <name type="scientific">Actinomadura namibiensis</name>
    <dbReference type="NCBI Taxonomy" id="182080"/>
    <lineage>
        <taxon>Bacteria</taxon>
        <taxon>Bacillati</taxon>
        <taxon>Actinomycetota</taxon>
        <taxon>Actinomycetes</taxon>
        <taxon>Streptosporangiales</taxon>
        <taxon>Thermomonosporaceae</taxon>
        <taxon>Actinomadura</taxon>
    </lineage>
</organism>
<sequence>MKVHPCGHVARLGPKLMCRHLMGEDGLSHDYVHLLTGRGMEYHLCCEDCDKARADGVEPELLEACEGCVERIDDPDNRALVGWRGEPEIPRRPEPFDAVPFRTELPRRLREPVDFAAVAGEDRPVWMVLTDDGRIMRFDADTGDFAVLGRVRLPSETGRAWNGGELRRRLHVAPRGDFAAVVRDYGRHGAVVDLATGKTVMKLDGGDYRCDTVPFSLAFTEHEGRTVVVHRTDWNRVDATDPATGELLTDRTLDKESSLDYFHGALHVSADGRWIVDDGWVWAPVGIPYAWDLRAWLSGEPRVAEEGLTRLAYRDYHWDGPMAWAGDAFAIAGIGPDDIALLDGVVLVHPGNGDDSPVNVFPGPRGALFGDARRLYSAGPDGLEVWDPFTGERTAAVPGFVPARHHPGARELAAVSGPVMERLRLPA</sequence>
<dbReference type="AlphaFoldDB" id="A0A7W3QNI2"/>
<reference evidence="1 2" key="1">
    <citation type="submission" date="2020-08" db="EMBL/GenBank/DDBJ databases">
        <title>Genomic Encyclopedia of Type Strains, Phase IV (KMG-IV): sequencing the most valuable type-strain genomes for metagenomic binning, comparative biology and taxonomic classification.</title>
        <authorList>
            <person name="Goeker M."/>
        </authorList>
    </citation>
    <scope>NUCLEOTIDE SEQUENCE [LARGE SCALE GENOMIC DNA]</scope>
    <source>
        <strain evidence="1 2">DSM 44197</strain>
    </source>
</reference>
<gene>
    <name evidence="1" type="ORF">HNR61_005305</name>
</gene>
<dbReference type="Proteomes" id="UP000572680">
    <property type="component" value="Unassembled WGS sequence"/>
</dbReference>
<protein>
    <submittedName>
        <fullName evidence="1">Uncharacterized protein</fullName>
    </submittedName>
</protein>
<proteinExistence type="predicted"/>
<dbReference type="Gene3D" id="2.130.10.10">
    <property type="entry name" value="YVTN repeat-like/Quinoprotein amine dehydrogenase"/>
    <property type="match status" value="1"/>
</dbReference>
<dbReference type="SUPFAM" id="SSF50998">
    <property type="entry name" value="Quinoprotein alcohol dehydrogenase-like"/>
    <property type="match status" value="1"/>
</dbReference>
<accession>A0A7W3QNI2</accession>
<name>A0A7W3QNI2_ACTNM</name>
<dbReference type="InterPro" id="IPR011047">
    <property type="entry name" value="Quinoprotein_ADH-like_sf"/>
</dbReference>
<evidence type="ECO:0000313" key="2">
    <source>
        <dbReference type="Proteomes" id="UP000572680"/>
    </source>
</evidence>
<keyword evidence="2" id="KW-1185">Reference proteome</keyword>
<dbReference type="RefSeq" id="WP_182845822.1">
    <property type="nucleotide sequence ID" value="NZ_BAAALP010000095.1"/>
</dbReference>
<evidence type="ECO:0000313" key="1">
    <source>
        <dbReference type="EMBL" id="MBA8953652.1"/>
    </source>
</evidence>
<dbReference type="EMBL" id="JACJIA010000007">
    <property type="protein sequence ID" value="MBA8953652.1"/>
    <property type="molecule type" value="Genomic_DNA"/>
</dbReference>